<keyword evidence="1" id="KW-0812">Transmembrane</keyword>
<evidence type="ECO:0000256" key="1">
    <source>
        <dbReference type="SAM" id="Phobius"/>
    </source>
</evidence>
<dbReference type="AlphaFoldDB" id="W0DQ81"/>
<dbReference type="HOGENOM" id="CLU_032635_0_0_6"/>
<feature type="transmembrane region" description="Helical" evidence="1">
    <location>
        <begin position="197"/>
        <end position="217"/>
    </location>
</feature>
<name>W0DQ81_9GAMM</name>
<keyword evidence="4" id="KW-1185">Reference proteome</keyword>
<evidence type="ECO:0000313" key="3">
    <source>
        <dbReference type="EMBL" id="AHE99407.1"/>
    </source>
</evidence>
<keyword evidence="1" id="KW-1133">Transmembrane helix</keyword>
<sequence length="229" mass="23205">MQAEYTWAIAFLAGLLGSGHCVGMCGGLISAFFLKMGRHSRNPVTYAAYHGARVSVYVVAGAAAGAIGLLISAGTLGAAQGVLMIVAGVVVILLGLDLLGIGPLRRFQFSVLPPALLNHALRTADRRGPLAGAWIGGTINGFMPCSLTLAVAVQATAAGGPLPGAALMLAFGLGTLPSMLALSIIVGRLGCKARGRLMQAAALCVIVLGAGTLYQGISYFQVMRGLVGT</sequence>
<feature type="transmembrane region" description="Helical" evidence="1">
    <location>
        <begin position="6"/>
        <end position="34"/>
    </location>
</feature>
<feature type="transmembrane region" description="Helical" evidence="1">
    <location>
        <begin position="54"/>
        <end position="76"/>
    </location>
</feature>
<feature type="transmembrane region" description="Helical" evidence="1">
    <location>
        <begin position="82"/>
        <end position="101"/>
    </location>
</feature>
<dbReference type="InterPro" id="IPR039447">
    <property type="entry name" value="UreH-like_TM_dom"/>
</dbReference>
<dbReference type="PANTHER" id="PTHR42208:SF1">
    <property type="entry name" value="HEAVY METAL TRANSPORTER"/>
    <property type="match status" value="1"/>
</dbReference>
<evidence type="ECO:0000259" key="2">
    <source>
        <dbReference type="Pfam" id="PF13386"/>
    </source>
</evidence>
<accession>W0DQ81</accession>
<keyword evidence="1" id="KW-0472">Membrane</keyword>
<organism evidence="3 4">
    <name type="scientific">Thioalkalivibrio paradoxus ARh 1</name>
    <dbReference type="NCBI Taxonomy" id="713585"/>
    <lineage>
        <taxon>Bacteria</taxon>
        <taxon>Pseudomonadati</taxon>
        <taxon>Pseudomonadota</taxon>
        <taxon>Gammaproteobacteria</taxon>
        <taxon>Chromatiales</taxon>
        <taxon>Ectothiorhodospiraceae</taxon>
        <taxon>Thioalkalivibrio</taxon>
    </lineage>
</organism>
<dbReference type="PANTHER" id="PTHR42208">
    <property type="entry name" value="HEAVY METAL TRANSPORTER-RELATED"/>
    <property type="match status" value="1"/>
</dbReference>
<evidence type="ECO:0000313" key="4">
    <source>
        <dbReference type="Proteomes" id="UP000005289"/>
    </source>
</evidence>
<dbReference type="EMBL" id="CP007029">
    <property type="protein sequence ID" value="AHE99407.1"/>
    <property type="molecule type" value="Genomic_DNA"/>
</dbReference>
<protein>
    <recommendedName>
        <fullName evidence="2">Urease accessory protein UreH-like transmembrane domain-containing protein</fullName>
    </recommendedName>
</protein>
<dbReference type="Pfam" id="PF13386">
    <property type="entry name" value="DsbD_2"/>
    <property type="match status" value="1"/>
</dbReference>
<dbReference type="KEGG" id="tti:THITH_15245"/>
<feature type="domain" description="Urease accessory protein UreH-like transmembrane" evidence="2">
    <location>
        <begin position="9"/>
        <end position="210"/>
    </location>
</feature>
<dbReference type="Proteomes" id="UP000005289">
    <property type="component" value="Chromosome"/>
</dbReference>
<reference evidence="3 4" key="1">
    <citation type="submission" date="2013-12" db="EMBL/GenBank/DDBJ databases">
        <authorList>
            <consortium name="DOE Joint Genome Institute"/>
            <person name="Muyzer G."/>
            <person name="Huntemann M."/>
            <person name="Han J."/>
            <person name="Chen A."/>
            <person name="Kyrpides N."/>
            <person name="Mavromatis K."/>
            <person name="Markowitz V."/>
            <person name="Palaniappan K."/>
            <person name="Ivanova N."/>
            <person name="Schaumberg A."/>
            <person name="Pati A."/>
            <person name="Liolios K."/>
            <person name="Nordberg H.P."/>
            <person name="Cantor M.N."/>
            <person name="Hua S.X."/>
            <person name="Woyke T."/>
        </authorList>
    </citation>
    <scope>NUCLEOTIDE SEQUENCE [LARGE SCALE GENOMIC DNA]</scope>
    <source>
        <strain evidence="3 4">ARh 1</strain>
    </source>
</reference>
<feature type="transmembrane region" description="Helical" evidence="1">
    <location>
        <begin position="165"/>
        <end position="185"/>
    </location>
</feature>
<dbReference type="RefSeq" id="WP_006747036.1">
    <property type="nucleotide sequence ID" value="NZ_CP007029.1"/>
</dbReference>
<proteinExistence type="predicted"/>
<dbReference type="OrthoDB" id="9798690at2"/>
<feature type="transmembrane region" description="Helical" evidence="1">
    <location>
        <begin position="131"/>
        <end position="153"/>
    </location>
</feature>
<dbReference type="STRING" id="713585.THITH_15245"/>
<gene>
    <name evidence="3" type="ORF">THITH_15245</name>
</gene>